<evidence type="ECO:0000313" key="6">
    <source>
        <dbReference type="EMBL" id="AET00766.1"/>
    </source>
</evidence>
<proteinExistence type="inferred from homology"/>
<dbReference type="PANTHER" id="PTHR36710:SF20">
    <property type="entry name" value="PECTINESTERASE INHIBITOR DOMAIN PROTEIN"/>
    <property type="match status" value="1"/>
</dbReference>
<feature type="domain" description="Pectinesterase inhibitor" evidence="5">
    <location>
        <begin position="23"/>
        <end position="174"/>
    </location>
</feature>
<name>G7K4Q0_MEDTR</name>
<dbReference type="InterPro" id="IPR035513">
    <property type="entry name" value="Invertase/methylesterase_inhib"/>
</dbReference>
<dbReference type="SMART" id="SM00856">
    <property type="entry name" value="PMEI"/>
    <property type="match status" value="1"/>
</dbReference>
<dbReference type="Pfam" id="PF04043">
    <property type="entry name" value="PMEI"/>
    <property type="match status" value="1"/>
</dbReference>
<reference evidence="7" key="5">
    <citation type="journal article" date="2018" name="Nat. Plants">
        <title>Whole-genome landscape of Medicago truncatula symbiotic genes.</title>
        <authorList>
            <person name="Pecrix Y."/>
            <person name="Gamas P."/>
            <person name="Carrere S."/>
        </authorList>
    </citation>
    <scope>NUCLEOTIDE SEQUENCE</scope>
    <source>
        <tissue evidence="7">Leaves</tissue>
    </source>
</reference>
<dbReference type="InterPro" id="IPR034086">
    <property type="entry name" value="PMEI_plant"/>
</dbReference>
<evidence type="ECO:0000256" key="4">
    <source>
        <dbReference type="SAM" id="SignalP"/>
    </source>
</evidence>
<reference evidence="6 9" key="1">
    <citation type="journal article" date="2011" name="Nature">
        <title>The Medicago genome provides insight into the evolution of rhizobial symbioses.</title>
        <authorList>
            <person name="Young N.D."/>
            <person name="Debelle F."/>
            <person name="Oldroyd G.E."/>
            <person name="Geurts R."/>
            <person name="Cannon S.B."/>
            <person name="Udvardi M.K."/>
            <person name="Benedito V.A."/>
            <person name="Mayer K.F."/>
            <person name="Gouzy J."/>
            <person name="Schoof H."/>
            <person name="Van de Peer Y."/>
            <person name="Proost S."/>
            <person name="Cook D.R."/>
            <person name="Meyers B.C."/>
            <person name="Spannagl M."/>
            <person name="Cheung F."/>
            <person name="De Mita S."/>
            <person name="Krishnakumar V."/>
            <person name="Gundlach H."/>
            <person name="Zhou S."/>
            <person name="Mudge J."/>
            <person name="Bharti A.K."/>
            <person name="Murray J.D."/>
            <person name="Naoumkina M.A."/>
            <person name="Rosen B."/>
            <person name="Silverstein K.A."/>
            <person name="Tang H."/>
            <person name="Rombauts S."/>
            <person name="Zhao P.X."/>
            <person name="Zhou P."/>
            <person name="Barbe V."/>
            <person name="Bardou P."/>
            <person name="Bechner M."/>
            <person name="Bellec A."/>
            <person name="Berger A."/>
            <person name="Berges H."/>
            <person name="Bidwell S."/>
            <person name="Bisseling T."/>
            <person name="Choisne N."/>
            <person name="Couloux A."/>
            <person name="Denny R."/>
            <person name="Deshpande S."/>
            <person name="Dai X."/>
            <person name="Doyle J.J."/>
            <person name="Dudez A.M."/>
            <person name="Farmer A.D."/>
            <person name="Fouteau S."/>
            <person name="Franken C."/>
            <person name="Gibelin C."/>
            <person name="Gish J."/>
            <person name="Goldstein S."/>
            <person name="Gonzalez A.J."/>
            <person name="Green P.J."/>
            <person name="Hallab A."/>
            <person name="Hartog M."/>
            <person name="Hua A."/>
            <person name="Humphray S.J."/>
            <person name="Jeong D.H."/>
            <person name="Jing Y."/>
            <person name="Jocker A."/>
            <person name="Kenton S.M."/>
            <person name="Kim D.J."/>
            <person name="Klee K."/>
            <person name="Lai H."/>
            <person name="Lang C."/>
            <person name="Lin S."/>
            <person name="Macmil S.L."/>
            <person name="Magdelenat G."/>
            <person name="Matthews L."/>
            <person name="McCorrison J."/>
            <person name="Monaghan E.L."/>
            <person name="Mun J.H."/>
            <person name="Najar F.Z."/>
            <person name="Nicholson C."/>
            <person name="Noirot C."/>
            <person name="O'Bleness M."/>
            <person name="Paule C.R."/>
            <person name="Poulain J."/>
            <person name="Prion F."/>
            <person name="Qin B."/>
            <person name="Qu C."/>
            <person name="Retzel E.F."/>
            <person name="Riddle C."/>
            <person name="Sallet E."/>
            <person name="Samain S."/>
            <person name="Samson N."/>
            <person name="Sanders I."/>
            <person name="Saurat O."/>
            <person name="Scarpelli C."/>
            <person name="Schiex T."/>
            <person name="Segurens B."/>
            <person name="Severin A.J."/>
            <person name="Sherrier D.J."/>
            <person name="Shi R."/>
            <person name="Sims S."/>
            <person name="Singer S.R."/>
            <person name="Sinharoy S."/>
            <person name="Sterck L."/>
            <person name="Viollet A."/>
            <person name="Wang B.B."/>
            <person name="Wang K."/>
            <person name="Wang M."/>
            <person name="Wang X."/>
            <person name="Warfsmann J."/>
            <person name="Weissenbach J."/>
            <person name="White D.D."/>
            <person name="White J.D."/>
            <person name="Wiley G.B."/>
            <person name="Wincker P."/>
            <person name="Xing Y."/>
            <person name="Yang L."/>
            <person name="Yao Z."/>
            <person name="Ying F."/>
            <person name="Zhai J."/>
            <person name="Zhou L."/>
            <person name="Zuber A."/>
            <person name="Denarie J."/>
            <person name="Dixon R.A."/>
            <person name="May G.D."/>
            <person name="Schwartz D.C."/>
            <person name="Rogers J."/>
            <person name="Quetier F."/>
            <person name="Town C.D."/>
            <person name="Roe B.A."/>
        </authorList>
    </citation>
    <scope>NUCLEOTIDE SEQUENCE [LARGE SCALE GENOMIC DNA]</scope>
    <source>
        <strain evidence="6">A17</strain>
        <strain evidence="8 9">cv. Jemalong A17</strain>
    </source>
</reference>
<feature type="signal peptide" evidence="4">
    <location>
        <begin position="1"/>
        <end position="22"/>
    </location>
</feature>
<dbReference type="HOGENOM" id="CLU_099602_1_0_1"/>
<dbReference type="EnsemblPlants" id="AET00766">
    <property type="protein sequence ID" value="AET00766"/>
    <property type="gene ID" value="MTR_5g095680"/>
</dbReference>
<dbReference type="CDD" id="cd15797">
    <property type="entry name" value="PMEI"/>
    <property type="match status" value="1"/>
</dbReference>
<dbReference type="Proteomes" id="UP000002051">
    <property type="component" value="Chromosome 5"/>
</dbReference>
<dbReference type="PROSITE" id="PS51257">
    <property type="entry name" value="PROKAR_LIPOPROTEIN"/>
    <property type="match status" value="1"/>
</dbReference>
<dbReference type="InterPro" id="IPR006501">
    <property type="entry name" value="Pectinesterase_inhib_dom"/>
</dbReference>
<keyword evidence="2" id="KW-1015">Disulfide bond</keyword>
<feature type="chain" id="PRO_5014573345" evidence="4">
    <location>
        <begin position="23"/>
        <end position="180"/>
    </location>
</feature>
<evidence type="ECO:0000313" key="7">
    <source>
        <dbReference type="EMBL" id="RHN57999.1"/>
    </source>
</evidence>
<dbReference type="EMBL" id="PSQE01000005">
    <property type="protein sequence ID" value="RHN57999.1"/>
    <property type="molecule type" value="Genomic_DNA"/>
</dbReference>
<accession>G7K4Q0</accession>
<gene>
    <name evidence="6" type="ordered locus">MTR_5g095680</name>
    <name evidence="7" type="ORF">MtrunA17_Chr5g0446441</name>
</gene>
<protein>
    <submittedName>
        <fullName evidence="6">Plant invertase/pectin methylesterase inhibitor</fullName>
    </submittedName>
    <submittedName>
        <fullName evidence="7">Putative pectinesterase inhibitor domain-containing protein</fullName>
    </submittedName>
</protein>
<keyword evidence="9" id="KW-1185">Reference proteome</keyword>
<evidence type="ECO:0000256" key="2">
    <source>
        <dbReference type="ARBA" id="ARBA00023157"/>
    </source>
</evidence>
<reference evidence="10" key="4">
    <citation type="journal article" date="2018" name="Nat. Plants">
        <title>Whole-genome landscape of Medicago truncatula symbiotic genes.</title>
        <authorList>
            <person name="Pecrix Y."/>
            <person name="Staton S.E."/>
            <person name="Sallet E."/>
            <person name="Lelandais-Briere C."/>
            <person name="Moreau S."/>
            <person name="Carrere S."/>
            <person name="Blein T."/>
            <person name="Jardinaud M.F."/>
            <person name="Latrasse D."/>
            <person name="Zouine M."/>
            <person name="Zahm M."/>
            <person name="Kreplak J."/>
            <person name="Mayjonade B."/>
            <person name="Satge C."/>
            <person name="Perez M."/>
            <person name="Cauet S."/>
            <person name="Marande W."/>
            <person name="Chantry-Darmon C."/>
            <person name="Lopez-Roques C."/>
            <person name="Bouchez O."/>
            <person name="Berard A."/>
            <person name="Debelle F."/>
            <person name="Munos S."/>
            <person name="Bendahmane A."/>
            <person name="Berges H."/>
            <person name="Niebel A."/>
            <person name="Buitink J."/>
            <person name="Frugier F."/>
            <person name="Benhamed M."/>
            <person name="Crespi M."/>
            <person name="Gouzy J."/>
            <person name="Gamas P."/>
        </authorList>
    </citation>
    <scope>NUCLEOTIDE SEQUENCE [LARGE SCALE GENOMIC DNA]</scope>
    <source>
        <strain evidence="10">cv. Jemalong A17</strain>
    </source>
</reference>
<dbReference type="OMA" id="QYTINIA"/>
<dbReference type="Gene3D" id="1.20.140.40">
    <property type="entry name" value="Invertase/pectin methylesterase inhibitor family protein"/>
    <property type="match status" value="1"/>
</dbReference>
<dbReference type="GO" id="GO:0046910">
    <property type="term" value="F:pectinesterase inhibitor activity"/>
    <property type="evidence" value="ECO:0007669"/>
    <property type="project" value="InterPro"/>
</dbReference>
<evidence type="ECO:0000256" key="3">
    <source>
        <dbReference type="ARBA" id="ARBA00038471"/>
    </source>
</evidence>
<dbReference type="SUPFAM" id="SSF101148">
    <property type="entry name" value="Plant invertase/pectin methylesterase inhibitor"/>
    <property type="match status" value="1"/>
</dbReference>
<organism evidence="6 9">
    <name type="scientific">Medicago truncatula</name>
    <name type="common">Barrel medic</name>
    <name type="synonym">Medicago tribuloides</name>
    <dbReference type="NCBI Taxonomy" id="3880"/>
    <lineage>
        <taxon>Eukaryota</taxon>
        <taxon>Viridiplantae</taxon>
        <taxon>Streptophyta</taxon>
        <taxon>Embryophyta</taxon>
        <taxon>Tracheophyta</taxon>
        <taxon>Spermatophyta</taxon>
        <taxon>Magnoliopsida</taxon>
        <taxon>eudicotyledons</taxon>
        <taxon>Gunneridae</taxon>
        <taxon>Pentapetalae</taxon>
        <taxon>rosids</taxon>
        <taxon>fabids</taxon>
        <taxon>Fabales</taxon>
        <taxon>Fabaceae</taxon>
        <taxon>Papilionoideae</taxon>
        <taxon>50 kb inversion clade</taxon>
        <taxon>NPAAA clade</taxon>
        <taxon>Hologalegina</taxon>
        <taxon>IRL clade</taxon>
        <taxon>Trifolieae</taxon>
        <taxon>Medicago</taxon>
    </lineage>
</organism>
<evidence type="ECO:0000313" key="9">
    <source>
        <dbReference type="Proteomes" id="UP000002051"/>
    </source>
</evidence>
<dbReference type="PANTHER" id="PTHR36710">
    <property type="entry name" value="PECTINESTERASE INHIBITOR-LIKE"/>
    <property type="match status" value="1"/>
</dbReference>
<comment type="similarity">
    <text evidence="3">Belongs to the PMEI family.</text>
</comment>
<reference evidence="6 9" key="2">
    <citation type="journal article" date="2014" name="BMC Genomics">
        <title>An improved genome release (version Mt4.0) for the model legume Medicago truncatula.</title>
        <authorList>
            <person name="Tang H."/>
            <person name="Krishnakumar V."/>
            <person name="Bidwell S."/>
            <person name="Rosen B."/>
            <person name="Chan A."/>
            <person name="Zhou S."/>
            <person name="Gentzbittel L."/>
            <person name="Childs K.L."/>
            <person name="Yandell M."/>
            <person name="Gundlach H."/>
            <person name="Mayer K.F."/>
            <person name="Schwartz D.C."/>
            <person name="Town C.D."/>
        </authorList>
    </citation>
    <scope>GENOME REANNOTATION</scope>
    <source>
        <strain evidence="8 9">cv. Jemalong A17</strain>
    </source>
</reference>
<dbReference type="NCBIfam" id="TIGR01614">
    <property type="entry name" value="PME_inhib"/>
    <property type="match status" value="1"/>
</dbReference>
<dbReference type="EMBL" id="CM001221">
    <property type="protein sequence ID" value="AET00766.1"/>
    <property type="molecule type" value="Genomic_DNA"/>
</dbReference>
<evidence type="ECO:0000256" key="1">
    <source>
        <dbReference type="ARBA" id="ARBA00022729"/>
    </source>
</evidence>
<evidence type="ECO:0000313" key="8">
    <source>
        <dbReference type="EnsemblPlants" id="AET00766"/>
    </source>
</evidence>
<dbReference type="InterPro" id="IPR052421">
    <property type="entry name" value="PCW_Enzyme_Inhibitor"/>
</dbReference>
<dbReference type="AlphaFoldDB" id="G7K4Q0"/>
<evidence type="ECO:0000313" key="10">
    <source>
        <dbReference type="Proteomes" id="UP000265566"/>
    </source>
</evidence>
<reference evidence="8" key="3">
    <citation type="submission" date="2015-04" db="UniProtKB">
        <authorList>
            <consortium name="EnsemblPlants"/>
        </authorList>
    </citation>
    <scope>IDENTIFICATION</scope>
    <source>
        <strain evidence="8">cv. Jemalong A17</strain>
    </source>
</reference>
<dbReference type="Gramene" id="rna33603">
    <property type="protein sequence ID" value="RHN57999.1"/>
    <property type="gene ID" value="gene33603"/>
</dbReference>
<sequence length="180" mass="20121">MARFFSLVVVFLLCASFSCVASNKIVDVDTICKDAMDPKFCSTLIKSKPGAERDLVSLASYTLDVAHRNASNILKRIKKLMAQSGSNRKQVFLYKRCLHYFGSNVGVLYVIGQITQLLKSKDYFDVRSNGSSIIAYVEYCVSGEYPAEVVHFDVPSFPKYARVVEKVVDALILISINLQK</sequence>
<dbReference type="Proteomes" id="UP000265566">
    <property type="component" value="Chromosome 5"/>
</dbReference>
<evidence type="ECO:0000259" key="5">
    <source>
        <dbReference type="SMART" id="SM00856"/>
    </source>
</evidence>
<dbReference type="PaxDb" id="3880-AET00766"/>
<keyword evidence="1 4" id="KW-0732">Signal</keyword>